<evidence type="ECO:0000256" key="6">
    <source>
        <dbReference type="SAM" id="Phobius"/>
    </source>
</evidence>
<dbReference type="InterPro" id="IPR052528">
    <property type="entry name" value="Sugar_transport-like"/>
</dbReference>
<dbReference type="Pfam" id="PF07690">
    <property type="entry name" value="MFS_1"/>
    <property type="match status" value="1"/>
</dbReference>
<evidence type="ECO:0000256" key="3">
    <source>
        <dbReference type="ARBA" id="ARBA00022692"/>
    </source>
</evidence>
<evidence type="ECO:0000259" key="7">
    <source>
        <dbReference type="PROSITE" id="PS50850"/>
    </source>
</evidence>
<dbReference type="Gene3D" id="1.20.1250.20">
    <property type="entry name" value="MFS general substrate transporter like domains"/>
    <property type="match status" value="2"/>
</dbReference>
<dbReference type="RefSeq" id="WP_130606505.1">
    <property type="nucleotide sequence ID" value="NZ_AP019400.1"/>
</dbReference>
<feature type="transmembrane region" description="Helical" evidence="6">
    <location>
        <begin position="162"/>
        <end position="182"/>
    </location>
</feature>
<comment type="subcellular location">
    <subcellularLocation>
        <location evidence="1">Cell membrane</location>
        <topology evidence="1">Multi-pass membrane protein</topology>
    </subcellularLocation>
</comment>
<dbReference type="GO" id="GO:0005886">
    <property type="term" value="C:plasma membrane"/>
    <property type="evidence" value="ECO:0007669"/>
    <property type="project" value="UniProtKB-SubCell"/>
</dbReference>
<dbReference type="PROSITE" id="PS50850">
    <property type="entry name" value="MFS"/>
    <property type="match status" value="1"/>
</dbReference>
<sequence>MSSFFREFKQTLAIRQSESVNRRALRISLIEGIPANILANLLGGPLQTVYLTYLGFTAFHIGLVLAIPPFALLVQLFIAFAMQKWHNRRFFAALFGIMHRTLWVGTGLIPLTFTEDTWIPIYIALWLSSMVFAQAGGVIWTSLMADVVPTSIRGKYFGIRNMIHWAVVCLTLLIGGQIMEWLPGTSGFVVLFSVSAACVIWNGWALSQYPNPPFQPSQSGQSFRMLFSPFKDRKFLSATLFISVFILMMNIVIPLFSYVMLKIINLSTSKVTLIIMLQNLVMMISYYYWGVLNSKYSTNKLLLWTFPIIAASCAVWAGMAILPVMLMLIIVHVLLGFGFAGYNLLVFNFLIGDSPKSERPMYIAVFSALTGVAGFIGPIAGGWLYDQAKDGPLWIQTYGLTTFAGLGLLILALVLAPFVFKSRHASSPLR</sequence>
<dbReference type="GO" id="GO:0022857">
    <property type="term" value="F:transmembrane transporter activity"/>
    <property type="evidence" value="ECO:0007669"/>
    <property type="project" value="InterPro"/>
</dbReference>
<keyword evidence="9" id="KW-1185">Reference proteome</keyword>
<dbReference type="Proteomes" id="UP000289856">
    <property type="component" value="Chromosome"/>
</dbReference>
<protein>
    <submittedName>
        <fullName evidence="8">MFS transporter</fullName>
    </submittedName>
</protein>
<dbReference type="EMBL" id="AP019400">
    <property type="protein sequence ID" value="BBI32161.1"/>
    <property type="molecule type" value="Genomic_DNA"/>
</dbReference>
<accession>A0A3T1D296</accession>
<feature type="transmembrane region" description="Helical" evidence="6">
    <location>
        <begin position="188"/>
        <end position="206"/>
    </location>
</feature>
<evidence type="ECO:0000256" key="4">
    <source>
        <dbReference type="ARBA" id="ARBA00022989"/>
    </source>
</evidence>
<dbReference type="InterPro" id="IPR036259">
    <property type="entry name" value="MFS_trans_sf"/>
</dbReference>
<evidence type="ECO:0000256" key="2">
    <source>
        <dbReference type="ARBA" id="ARBA00022448"/>
    </source>
</evidence>
<evidence type="ECO:0000313" key="9">
    <source>
        <dbReference type="Proteomes" id="UP000289856"/>
    </source>
</evidence>
<keyword evidence="3 6" id="KW-0812">Transmembrane</keyword>
<dbReference type="InterPro" id="IPR011701">
    <property type="entry name" value="MFS"/>
</dbReference>
<keyword evidence="2" id="KW-0813">Transport</keyword>
<dbReference type="AlphaFoldDB" id="A0A3T1D296"/>
<feature type="transmembrane region" description="Helical" evidence="6">
    <location>
        <begin position="235"/>
        <end position="259"/>
    </location>
</feature>
<feature type="transmembrane region" description="Helical" evidence="6">
    <location>
        <begin position="271"/>
        <end position="289"/>
    </location>
</feature>
<feature type="transmembrane region" description="Helical" evidence="6">
    <location>
        <begin position="301"/>
        <end position="322"/>
    </location>
</feature>
<dbReference type="InterPro" id="IPR020846">
    <property type="entry name" value="MFS_dom"/>
</dbReference>
<feature type="transmembrane region" description="Helical" evidence="6">
    <location>
        <begin position="363"/>
        <end position="385"/>
    </location>
</feature>
<proteinExistence type="predicted"/>
<feature type="transmembrane region" description="Helical" evidence="6">
    <location>
        <begin position="50"/>
        <end position="78"/>
    </location>
</feature>
<dbReference type="PANTHER" id="PTHR23526:SF2">
    <property type="entry name" value="MAJOR FACILITATOR SUPERFAMILY (MFS) PROFILE DOMAIN-CONTAINING PROTEIN"/>
    <property type="match status" value="1"/>
</dbReference>
<feature type="transmembrane region" description="Helical" evidence="6">
    <location>
        <begin position="90"/>
        <end position="113"/>
    </location>
</feature>
<dbReference type="OrthoDB" id="9772882at2"/>
<keyword evidence="4 6" id="KW-1133">Transmembrane helix</keyword>
<name>A0A3T1D296_9BACL</name>
<dbReference type="KEGG" id="cohn:KCTCHS21_15600"/>
<feature type="transmembrane region" description="Helical" evidence="6">
    <location>
        <begin position="119"/>
        <end position="141"/>
    </location>
</feature>
<keyword evidence="5 6" id="KW-0472">Membrane</keyword>
<evidence type="ECO:0000313" key="8">
    <source>
        <dbReference type="EMBL" id="BBI32161.1"/>
    </source>
</evidence>
<dbReference type="SUPFAM" id="SSF103473">
    <property type="entry name" value="MFS general substrate transporter"/>
    <property type="match status" value="1"/>
</dbReference>
<organism evidence="8 9">
    <name type="scientific">Cohnella abietis</name>
    <dbReference type="NCBI Taxonomy" id="2507935"/>
    <lineage>
        <taxon>Bacteria</taxon>
        <taxon>Bacillati</taxon>
        <taxon>Bacillota</taxon>
        <taxon>Bacilli</taxon>
        <taxon>Bacillales</taxon>
        <taxon>Paenibacillaceae</taxon>
        <taxon>Cohnella</taxon>
    </lineage>
</organism>
<feature type="domain" description="Major facilitator superfamily (MFS) profile" evidence="7">
    <location>
        <begin position="234"/>
        <end position="430"/>
    </location>
</feature>
<evidence type="ECO:0000256" key="1">
    <source>
        <dbReference type="ARBA" id="ARBA00004651"/>
    </source>
</evidence>
<dbReference type="PANTHER" id="PTHR23526">
    <property type="entry name" value="INTEGRAL MEMBRANE TRANSPORT PROTEIN-RELATED"/>
    <property type="match status" value="1"/>
</dbReference>
<feature type="transmembrane region" description="Helical" evidence="6">
    <location>
        <begin position="397"/>
        <end position="420"/>
    </location>
</feature>
<reference evidence="8 9" key="1">
    <citation type="submission" date="2019-01" db="EMBL/GenBank/DDBJ databases">
        <title>Complete genome sequence of Cohnella hallensis HS21 isolated from Korean fir (Abies koreana) rhizospheric soil.</title>
        <authorList>
            <person name="Jiang L."/>
            <person name="Kang S.W."/>
            <person name="Kim S."/>
            <person name="Jung J."/>
            <person name="Kim C.Y."/>
            <person name="Kim D.H."/>
            <person name="Kim S.W."/>
            <person name="Lee J."/>
        </authorList>
    </citation>
    <scope>NUCLEOTIDE SEQUENCE [LARGE SCALE GENOMIC DNA]</scope>
    <source>
        <strain evidence="8 9">HS21</strain>
    </source>
</reference>
<gene>
    <name evidence="8" type="ORF">KCTCHS21_15600</name>
</gene>
<feature type="transmembrane region" description="Helical" evidence="6">
    <location>
        <begin position="328"/>
        <end position="351"/>
    </location>
</feature>
<feature type="transmembrane region" description="Helical" evidence="6">
    <location>
        <begin position="24"/>
        <end position="44"/>
    </location>
</feature>
<evidence type="ECO:0000256" key="5">
    <source>
        <dbReference type="ARBA" id="ARBA00023136"/>
    </source>
</evidence>